<feature type="transmembrane region" description="Helical" evidence="5">
    <location>
        <begin position="527"/>
        <end position="544"/>
    </location>
</feature>
<evidence type="ECO:0000256" key="3">
    <source>
        <dbReference type="ARBA" id="ARBA00022989"/>
    </source>
</evidence>
<feature type="domain" description="Cationic amino acid transporter C-terminal" evidence="6">
    <location>
        <begin position="523"/>
        <end position="573"/>
    </location>
</feature>
<accession>A0A813YXE2</accession>
<feature type="transmembrane region" description="Helical" evidence="5">
    <location>
        <begin position="187"/>
        <end position="208"/>
    </location>
</feature>
<comment type="caution">
    <text evidence="7">The sequence shown here is derived from an EMBL/GenBank/DDBJ whole genome shotgun (WGS) entry which is preliminary data.</text>
</comment>
<dbReference type="PIRSF" id="PIRSF006060">
    <property type="entry name" value="AA_transporter"/>
    <property type="match status" value="1"/>
</dbReference>
<feature type="transmembrane region" description="Helical" evidence="5">
    <location>
        <begin position="377"/>
        <end position="396"/>
    </location>
</feature>
<dbReference type="Proteomes" id="UP000663828">
    <property type="component" value="Unassembled WGS sequence"/>
</dbReference>
<dbReference type="AlphaFoldDB" id="A0A813YXE2"/>
<feature type="transmembrane region" description="Helical" evidence="5">
    <location>
        <begin position="34"/>
        <end position="54"/>
    </location>
</feature>
<feature type="transmembrane region" description="Helical" evidence="5">
    <location>
        <begin position="403"/>
        <end position="423"/>
    </location>
</feature>
<feature type="transmembrane region" description="Helical" evidence="5">
    <location>
        <begin position="551"/>
        <end position="571"/>
    </location>
</feature>
<dbReference type="GO" id="GO:0005886">
    <property type="term" value="C:plasma membrane"/>
    <property type="evidence" value="ECO:0007669"/>
    <property type="project" value="TreeGrafter"/>
</dbReference>
<dbReference type="OrthoDB" id="3900342at2759"/>
<feature type="transmembrane region" description="Helical" evidence="5">
    <location>
        <begin position="159"/>
        <end position="180"/>
    </location>
</feature>
<evidence type="ECO:0000313" key="7">
    <source>
        <dbReference type="EMBL" id="CAF0890370.1"/>
    </source>
</evidence>
<evidence type="ECO:0000259" key="6">
    <source>
        <dbReference type="Pfam" id="PF13906"/>
    </source>
</evidence>
<gene>
    <name evidence="7" type="ORF">EDS130_LOCUS9253</name>
    <name evidence="8" type="ORF">XAT740_LOCUS34180</name>
</gene>
<dbReference type="PANTHER" id="PTHR43243">
    <property type="entry name" value="INNER MEMBRANE TRANSPORTER YGJI-RELATED"/>
    <property type="match status" value="1"/>
</dbReference>
<feature type="transmembrane region" description="Helical" evidence="5">
    <location>
        <begin position="66"/>
        <end position="85"/>
    </location>
</feature>
<dbReference type="GO" id="GO:0015189">
    <property type="term" value="F:L-lysine transmembrane transporter activity"/>
    <property type="evidence" value="ECO:0007669"/>
    <property type="project" value="TreeGrafter"/>
</dbReference>
<dbReference type="Gene3D" id="1.20.1740.10">
    <property type="entry name" value="Amino acid/polyamine transporter I"/>
    <property type="match status" value="1"/>
</dbReference>
<evidence type="ECO:0000313" key="8">
    <source>
        <dbReference type="EMBL" id="CAF1401784.1"/>
    </source>
</evidence>
<keyword evidence="3 5" id="KW-1133">Transmembrane helix</keyword>
<dbReference type="GO" id="GO:0061459">
    <property type="term" value="F:L-arginine transmembrane transporter activity"/>
    <property type="evidence" value="ECO:0007669"/>
    <property type="project" value="TreeGrafter"/>
</dbReference>
<keyword evidence="2 5" id="KW-0812">Transmembrane</keyword>
<feature type="transmembrane region" description="Helical" evidence="5">
    <location>
        <begin position="328"/>
        <end position="347"/>
    </location>
</feature>
<feature type="transmembrane region" description="Helical" evidence="5">
    <location>
        <begin position="463"/>
        <end position="481"/>
    </location>
</feature>
<evidence type="ECO:0000313" key="10">
    <source>
        <dbReference type="Proteomes" id="UP000663852"/>
    </source>
</evidence>
<feature type="transmembrane region" description="Helical" evidence="5">
    <location>
        <begin position="247"/>
        <end position="267"/>
    </location>
</feature>
<feature type="transmembrane region" description="Helical" evidence="5">
    <location>
        <begin position="279"/>
        <end position="308"/>
    </location>
</feature>
<dbReference type="EMBL" id="CAJNOR010003319">
    <property type="protein sequence ID" value="CAF1401784.1"/>
    <property type="molecule type" value="Genomic_DNA"/>
</dbReference>
<evidence type="ECO:0000313" key="9">
    <source>
        <dbReference type="Proteomes" id="UP000663828"/>
    </source>
</evidence>
<comment type="subcellular location">
    <subcellularLocation>
        <location evidence="1">Membrane</location>
        <topology evidence="1">Multi-pass membrane protein</topology>
    </subcellularLocation>
</comment>
<keyword evidence="4 5" id="KW-0472">Membrane</keyword>
<dbReference type="Proteomes" id="UP000663852">
    <property type="component" value="Unassembled WGS sequence"/>
</dbReference>
<dbReference type="InterPro" id="IPR002293">
    <property type="entry name" value="AA/rel_permease1"/>
</dbReference>
<dbReference type="FunFam" id="1.20.1740.10:FF:000010">
    <property type="entry name" value="probable cationic amino acid transporter"/>
    <property type="match status" value="1"/>
</dbReference>
<dbReference type="GO" id="GO:0000064">
    <property type="term" value="F:L-ornithine transmembrane transporter activity"/>
    <property type="evidence" value="ECO:0007669"/>
    <property type="project" value="TreeGrafter"/>
</dbReference>
<dbReference type="PANTHER" id="PTHR43243:SF105">
    <property type="entry name" value="CATIONIC AMINO ACID TRANSPORTER C-TERMINAL DOMAIN-CONTAINING PROTEIN"/>
    <property type="match status" value="1"/>
</dbReference>
<dbReference type="EMBL" id="CAJNOJ010000030">
    <property type="protein sequence ID" value="CAF0890370.1"/>
    <property type="molecule type" value="Genomic_DNA"/>
</dbReference>
<dbReference type="GO" id="GO:0097638">
    <property type="term" value="P:L-arginine import across plasma membrane"/>
    <property type="evidence" value="ECO:0007669"/>
    <property type="project" value="TreeGrafter"/>
</dbReference>
<reference evidence="7" key="1">
    <citation type="submission" date="2021-02" db="EMBL/GenBank/DDBJ databases">
        <authorList>
            <person name="Nowell W R."/>
        </authorList>
    </citation>
    <scope>NUCLEOTIDE SEQUENCE</scope>
</reference>
<evidence type="ECO:0000256" key="1">
    <source>
        <dbReference type="ARBA" id="ARBA00004141"/>
    </source>
</evidence>
<dbReference type="Pfam" id="PF13906">
    <property type="entry name" value="AA_permease_C"/>
    <property type="match status" value="1"/>
</dbReference>
<feature type="transmembrane region" description="Helical" evidence="5">
    <location>
        <begin position="97"/>
        <end position="118"/>
    </location>
</feature>
<name>A0A813YXE2_ADIRI</name>
<dbReference type="Pfam" id="PF13520">
    <property type="entry name" value="AA_permease_2"/>
    <property type="match status" value="1"/>
</dbReference>
<evidence type="ECO:0000256" key="5">
    <source>
        <dbReference type="SAM" id="Phobius"/>
    </source>
</evidence>
<feature type="transmembrane region" description="Helical" evidence="5">
    <location>
        <begin position="493"/>
        <end position="512"/>
    </location>
</feature>
<organism evidence="7 10">
    <name type="scientific">Adineta ricciae</name>
    <name type="common">Rotifer</name>
    <dbReference type="NCBI Taxonomy" id="249248"/>
    <lineage>
        <taxon>Eukaryota</taxon>
        <taxon>Metazoa</taxon>
        <taxon>Spiralia</taxon>
        <taxon>Gnathifera</taxon>
        <taxon>Rotifera</taxon>
        <taxon>Eurotatoria</taxon>
        <taxon>Bdelloidea</taxon>
        <taxon>Adinetida</taxon>
        <taxon>Adinetidae</taxon>
        <taxon>Adineta</taxon>
    </lineage>
</organism>
<evidence type="ECO:0000256" key="4">
    <source>
        <dbReference type="ARBA" id="ARBA00023136"/>
    </source>
</evidence>
<evidence type="ECO:0000256" key="2">
    <source>
        <dbReference type="ARBA" id="ARBA00022692"/>
    </source>
</evidence>
<dbReference type="InterPro" id="IPR029485">
    <property type="entry name" value="CAT_C"/>
</dbReference>
<sequence>MTSAIHTLYNSLTRRKTFEAETLHASQLKRCLTLFDLTILGISSTLGTGTYILTGQVAHETAGPSVILSFLIAAVASVLAGLCYAEFGARTPRAGSAYTYTYVSVGELMAFIIGWNMILEYVIGAASTARALSSYFDSLIDFTLREYFTQHFPLHAGMFSAYADLLAMSFCLLITVLLVIGIKESAVLNNLLTAVNLTVICLVIVVGLTKIHGHYWNISPDEVHNITNSTGKIGDGGFFPFGFEGTLAGAATCFYAFVGFDLVAATGEEAKNPQRAIPISICLTLLVCSILYCGVSIVVTLMVPYYLIDPDAVLPEAFRYVNLPAFKYIIGAGALSGIFCSLLGALLPLPRVLYAIASDGLIFRFIAWIHPRLQTPIVATIFGGVAAAIMALVFDLQKLVEMMSIGTLLAYSLVSISVLYLRYQPSEESILQTEDRIAESFYVRLFKPSAIRPTKDTATVTRYLIVSLAINGFLLCAIQIFASDYIMRKNPLVLTLFLICIILEIFFVILIANQPKNSASLYFQTPLVPYVPILSVLINTYLILKLSPATWIRFGIWMFTGFLIYGFYGFWHSSQRFDDDRRPLISDRQSSSDSS</sequence>
<proteinExistence type="predicted"/>
<keyword evidence="9" id="KW-1185">Reference proteome</keyword>
<protein>
    <recommendedName>
        <fullName evidence="6">Cationic amino acid transporter C-terminal domain-containing protein</fullName>
    </recommendedName>
</protein>